<dbReference type="AlphaFoldDB" id="A0A2S9VDN9"/>
<gene>
    <name evidence="1" type="ORF">C6Y40_06525</name>
</gene>
<organism evidence="1 2">
    <name type="scientific">Alteromonas alba</name>
    <dbReference type="NCBI Taxonomy" id="2079529"/>
    <lineage>
        <taxon>Bacteria</taxon>
        <taxon>Pseudomonadati</taxon>
        <taxon>Pseudomonadota</taxon>
        <taxon>Gammaproteobacteria</taxon>
        <taxon>Alteromonadales</taxon>
        <taxon>Alteromonadaceae</taxon>
        <taxon>Alteromonas/Salinimonas group</taxon>
        <taxon>Alteromonas</taxon>
    </lineage>
</organism>
<proteinExistence type="predicted"/>
<protein>
    <submittedName>
        <fullName evidence="1">Uncharacterized protein</fullName>
    </submittedName>
</protein>
<evidence type="ECO:0000313" key="1">
    <source>
        <dbReference type="EMBL" id="PRO74415.1"/>
    </source>
</evidence>
<evidence type="ECO:0000313" key="2">
    <source>
        <dbReference type="Proteomes" id="UP000238949"/>
    </source>
</evidence>
<name>A0A2S9VDN9_9ALTE</name>
<dbReference type="EMBL" id="PVNP01000051">
    <property type="protein sequence ID" value="PRO74415.1"/>
    <property type="molecule type" value="Genomic_DNA"/>
</dbReference>
<accession>A0A2S9VDN9</accession>
<keyword evidence="2" id="KW-1185">Reference proteome</keyword>
<sequence length="82" mass="9330">MELAVIRLKDSVYCRNFSDLSGLAFFSARTCQTFFVHQPLKRAINLAKPSDEMSVDEFIDHFHDGQLATVNELEARGLLVRV</sequence>
<reference evidence="2" key="1">
    <citation type="journal article" date="2020" name="Int. J. Syst. Evol. Microbiol.">
        <title>Alteromonas alba sp. nov., a marine bacterium isolated from the seawater of the West Pacific Ocean.</title>
        <authorList>
            <person name="Sun C."/>
            <person name="Wu Y.-H."/>
            <person name="Xamxidin M."/>
            <person name="Cheng H."/>
            <person name="Xu X.-W."/>
        </authorList>
    </citation>
    <scope>NUCLEOTIDE SEQUENCE [LARGE SCALE GENOMIC DNA]</scope>
    <source>
        <strain evidence="2">190</strain>
    </source>
</reference>
<dbReference type="Proteomes" id="UP000238949">
    <property type="component" value="Unassembled WGS sequence"/>
</dbReference>
<comment type="caution">
    <text evidence="1">The sequence shown here is derived from an EMBL/GenBank/DDBJ whole genome shotgun (WGS) entry which is preliminary data.</text>
</comment>